<reference evidence="2" key="1">
    <citation type="submission" date="2017-05" db="EMBL/GenBank/DDBJ databases">
        <title>Complete and WGS of Bordetella genogroups.</title>
        <authorList>
            <person name="Spilker T."/>
            <person name="Lipuma J."/>
        </authorList>
    </citation>
    <scope>NUCLEOTIDE SEQUENCE [LARGE SCALE GENOMIC DNA]</scope>
    <source>
        <strain evidence="2">AU6712</strain>
    </source>
</reference>
<dbReference type="Gene3D" id="3.10.450.50">
    <property type="match status" value="1"/>
</dbReference>
<dbReference type="InterPro" id="IPR032710">
    <property type="entry name" value="NTF2-like_dom_sf"/>
</dbReference>
<protein>
    <submittedName>
        <fullName evidence="1">DUF4440 domain-containing protein</fullName>
    </submittedName>
</protein>
<comment type="caution">
    <text evidence="1">The sequence shown here is derived from an EMBL/GenBank/DDBJ whole genome shotgun (WGS) entry which is preliminary data.</text>
</comment>
<dbReference type="AlphaFoldDB" id="A0A261VAX1"/>
<accession>A0A261VAX1</accession>
<organism evidence="1 2">
    <name type="scientific">Bordetella genomosp. 12</name>
    <dbReference type="NCBI Taxonomy" id="463035"/>
    <lineage>
        <taxon>Bacteria</taxon>
        <taxon>Pseudomonadati</taxon>
        <taxon>Pseudomonadota</taxon>
        <taxon>Betaproteobacteria</taxon>
        <taxon>Burkholderiales</taxon>
        <taxon>Alcaligenaceae</taxon>
        <taxon>Bordetella</taxon>
    </lineage>
</organism>
<dbReference type="EMBL" id="NEVU01000003">
    <property type="protein sequence ID" value="OZI71298.1"/>
    <property type="molecule type" value="Genomic_DNA"/>
</dbReference>
<dbReference type="NCBIfam" id="NF033625">
    <property type="entry name" value="HpxZ"/>
    <property type="match status" value="1"/>
</dbReference>
<evidence type="ECO:0000313" key="2">
    <source>
        <dbReference type="Proteomes" id="UP000216429"/>
    </source>
</evidence>
<dbReference type="RefSeq" id="WP_094814839.1">
    <property type="nucleotide sequence ID" value="NZ_NEVU01000003.1"/>
</dbReference>
<dbReference type="Pfam" id="PF11533">
    <property type="entry name" value="AtzH-like"/>
    <property type="match status" value="1"/>
</dbReference>
<dbReference type="OrthoDB" id="9791198at2"/>
<gene>
    <name evidence="1" type="ORF">CAL22_15740</name>
</gene>
<dbReference type="SUPFAM" id="SSF54427">
    <property type="entry name" value="NTF2-like"/>
    <property type="match status" value="1"/>
</dbReference>
<evidence type="ECO:0000313" key="1">
    <source>
        <dbReference type="EMBL" id="OZI71298.1"/>
    </source>
</evidence>
<dbReference type="Proteomes" id="UP000216429">
    <property type="component" value="Unassembled WGS sequence"/>
</dbReference>
<keyword evidence="2" id="KW-1185">Reference proteome</keyword>
<dbReference type="InterPro" id="IPR024507">
    <property type="entry name" value="AtzH-like"/>
</dbReference>
<proteinExistence type="predicted"/>
<name>A0A261VAX1_9BORD</name>
<sequence length="123" mass="14110">MTAINLPHVLAEVQQVFERYERALVGNDVAVLDALFWNSPHTVRFGASENLYGYEMIQAFRKQRSPAGLDREVLRTQITTYGEDVATTHLEFRRDGRIGRQSQTWMRTADGWRVVAAHVSQMT</sequence>